<dbReference type="GO" id="GO:0000160">
    <property type="term" value="P:phosphorelay signal transduction system"/>
    <property type="evidence" value="ECO:0007669"/>
    <property type="project" value="InterPro"/>
</dbReference>
<dbReference type="Proteomes" id="UP000019277">
    <property type="component" value="Unassembled WGS sequence"/>
</dbReference>
<dbReference type="Gene3D" id="1.25.40.10">
    <property type="entry name" value="Tetratricopeptide repeat domain"/>
    <property type="match status" value="1"/>
</dbReference>
<keyword evidence="8" id="KW-1185">Reference proteome</keyword>
<dbReference type="InterPro" id="IPR051677">
    <property type="entry name" value="AfsR-DnrI-RedD_regulator"/>
</dbReference>
<protein>
    <submittedName>
        <fullName evidence="7">Regulatory protein</fullName>
    </submittedName>
</protein>
<gene>
    <name evidence="7" type="ORF">UO65_2863</name>
</gene>
<sequence>MVIGTGRREVVVRSSLRARVLVVLVVNAGDLVSRECLVDEVWPSDPPAGAVGSLHAHVSRLRGDLARWGVGDRIDIAAEQGGYRLRMTGVGLDVEDYEGLAATAHRRRRTAAGEVPELARAALRLWRGEPFEGLELGLRGHLARARLQESRMALFEALVDTALTSGRHQDVVAELRELTMVFPFREKFHEQLMVALYRCGRQVEAVQAFHGHRERISRELGLEPSPALRRRMTEILRHDPALWQAG</sequence>
<dbReference type="OrthoDB" id="3208838at2"/>
<evidence type="ECO:0000313" key="8">
    <source>
        <dbReference type="Proteomes" id="UP000019277"/>
    </source>
</evidence>
<dbReference type="Pfam" id="PF03704">
    <property type="entry name" value="BTAD"/>
    <property type="match status" value="1"/>
</dbReference>
<evidence type="ECO:0000256" key="5">
    <source>
        <dbReference type="PROSITE-ProRule" id="PRU01091"/>
    </source>
</evidence>
<dbReference type="SUPFAM" id="SSF46894">
    <property type="entry name" value="C-terminal effector domain of the bipartite response regulators"/>
    <property type="match status" value="1"/>
</dbReference>
<dbReference type="RefSeq" id="WP_052021162.1">
    <property type="nucleotide sequence ID" value="NZ_AYXG01000101.1"/>
</dbReference>
<evidence type="ECO:0000256" key="1">
    <source>
        <dbReference type="ARBA" id="ARBA00005820"/>
    </source>
</evidence>
<dbReference type="GO" id="GO:0003677">
    <property type="term" value="F:DNA binding"/>
    <property type="evidence" value="ECO:0007669"/>
    <property type="project" value="UniProtKB-UniRule"/>
</dbReference>
<evidence type="ECO:0000256" key="2">
    <source>
        <dbReference type="ARBA" id="ARBA00023015"/>
    </source>
</evidence>
<dbReference type="InterPro" id="IPR016032">
    <property type="entry name" value="Sig_transdc_resp-reg_C-effctor"/>
</dbReference>
<dbReference type="InterPro" id="IPR036388">
    <property type="entry name" value="WH-like_DNA-bd_sf"/>
</dbReference>
<dbReference type="PROSITE" id="PS51755">
    <property type="entry name" value="OMPR_PHOB"/>
    <property type="match status" value="1"/>
</dbReference>
<dbReference type="STRING" id="909613.UO65_2863"/>
<dbReference type="GO" id="GO:0006355">
    <property type="term" value="P:regulation of DNA-templated transcription"/>
    <property type="evidence" value="ECO:0007669"/>
    <property type="project" value="InterPro"/>
</dbReference>
<evidence type="ECO:0000256" key="4">
    <source>
        <dbReference type="ARBA" id="ARBA00023163"/>
    </source>
</evidence>
<dbReference type="PANTHER" id="PTHR35807:SF1">
    <property type="entry name" value="TRANSCRIPTIONAL REGULATOR REDD"/>
    <property type="match status" value="1"/>
</dbReference>
<organism evidence="7 8">
    <name type="scientific">Actinokineospora spheciospongiae</name>
    <dbReference type="NCBI Taxonomy" id="909613"/>
    <lineage>
        <taxon>Bacteria</taxon>
        <taxon>Bacillati</taxon>
        <taxon>Actinomycetota</taxon>
        <taxon>Actinomycetes</taxon>
        <taxon>Pseudonocardiales</taxon>
        <taxon>Pseudonocardiaceae</taxon>
        <taxon>Actinokineospora</taxon>
    </lineage>
</organism>
<feature type="DNA-binding region" description="OmpR/PhoB-type" evidence="5">
    <location>
        <begin position="1"/>
        <end position="87"/>
    </location>
</feature>
<comment type="similarity">
    <text evidence="1">Belongs to the AfsR/DnrI/RedD regulatory family.</text>
</comment>
<dbReference type="InterPro" id="IPR005158">
    <property type="entry name" value="BTAD"/>
</dbReference>
<dbReference type="SMART" id="SM01043">
    <property type="entry name" value="BTAD"/>
    <property type="match status" value="1"/>
</dbReference>
<reference evidence="7 8" key="1">
    <citation type="journal article" date="2014" name="Genome Announc.">
        <title>Draft Genome Sequence of the Antitrypanosomally Active Sponge-Associated Bacterium Actinokineospora sp. Strain EG49.</title>
        <authorList>
            <person name="Harjes J."/>
            <person name="Ryu T."/>
            <person name="Abdelmohsen U.R."/>
            <person name="Moitinho-Silva L."/>
            <person name="Horn H."/>
            <person name="Ravasi T."/>
            <person name="Hentschel U."/>
        </authorList>
    </citation>
    <scope>NUCLEOTIDE SEQUENCE [LARGE SCALE GENOMIC DNA]</scope>
    <source>
        <strain evidence="7 8">EG49</strain>
    </source>
</reference>
<accession>W7J6X7</accession>
<dbReference type="InterPro" id="IPR001867">
    <property type="entry name" value="OmpR/PhoB-type_DNA-bd"/>
</dbReference>
<dbReference type="PANTHER" id="PTHR35807">
    <property type="entry name" value="TRANSCRIPTIONAL REGULATOR REDD-RELATED"/>
    <property type="match status" value="1"/>
</dbReference>
<dbReference type="CDD" id="cd15831">
    <property type="entry name" value="BTAD"/>
    <property type="match status" value="1"/>
</dbReference>
<proteinExistence type="inferred from homology"/>
<dbReference type="SUPFAM" id="SSF48452">
    <property type="entry name" value="TPR-like"/>
    <property type="match status" value="1"/>
</dbReference>
<dbReference type="Gene3D" id="1.10.10.10">
    <property type="entry name" value="Winged helix-like DNA-binding domain superfamily/Winged helix DNA-binding domain"/>
    <property type="match status" value="1"/>
</dbReference>
<evidence type="ECO:0000259" key="6">
    <source>
        <dbReference type="PROSITE" id="PS51755"/>
    </source>
</evidence>
<keyword evidence="4" id="KW-0804">Transcription</keyword>
<comment type="caution">
    <text evidence="7">The sequence shown here is derived from an EMBL/GenBank/DDBJ whole genome shotgun (WGS) entry which is preliminary data.</text>
</comment>
<evidence type="ECO:0000313" key="7">
    <source>
        <dbReference type="EMBL" id="EWC61804.1"/>
    </source>
</evidence>
<dbReference type="SMART" id="SM00862">
    <property type="entry name" value="Trans_reg_C"/>
    <property type="match status" value="1"/>
</dbReference>
<dbReference type="AlphaFoldDB" id="W7J6X7"/>
<feature type="domain" description="OmpR/PhoB-type" evidence="6">
    <location>
        <begin position="1"/>
        <end position="87"/>
    </location>
</feature>
<keyword evidence="3 5" id="KW-0238">DNA-binding</keyword>
<keyword evidence="2" id="KW-0805">Transcription regulation</keyword>
<evidence type="ECO:0000256" key="3">
    <source>
        <dbReference type="ARBA" id="ARBA00023125"/>
    </source>
</evidence>
<dbReference type="Pfam" id="PF00486">
    <property type="entry name" value="Trans_reg_C"/>
    <property type="match status" value="1"/>
</dbReference>
<name>W7J6X7_9PSEU</name>
<dbReference type="EMBL" id="AYXG01000101">
    <property type="protein sequence ID" value="EWC61804.1"/>
    <property type="molecule type" value="Genomic_DNA"/>
</dbReference>
<dbReference type="eggNOG" id="COG3629">
    <property type="taxonomic scope" value="Bacteria"/>
</dbReference>
<dbReference type="InterPro" id="IPR011990">
    <property type="entry name" value="TPR-like_helical_dom_sf"/>
</dbReference>